<evidence type="ECO:0000259" key="1">
    <source>
        <dbReference type="SMART" id="SM00860"/>
    </source>
</evidence>
<accession>A0ABS6W0B6</accession>
<dbReference type="InterPro" id="IPR018958">
    <property type="entry name" value="Knr4/Smi1-like_dom"/>
</dbReference>
<dbReference type="Pfam" id="PF09346">
    <property type="entry name" value="SMI1_KNR4"/>
    <property type="match status" value="1"/>
</dbReference>
<dbReference type="RefSeq" id="WP_219038857.1">
    <property type="nucleotide sequence ID" value="NZ_JAHWDF010000002.1"/>
</dbReference>
<gene>
    <name evidence="2" type="ORF">KW502_01990</name>
</gene>
<evidence type="ECO:0000313" key="2">
    <source>
        <dbReference type="EMBL" id="MBW2960569.1"/>
    </source>
</evidence>
<evidence type="ECO:0000313" key="3">
    <source>
        <dbReference type="Proteomes" id="UP000719267"/>
    </source>
</evidence>
<keyword evidence="3" id="KW-1185">Reference proteome</keyword>
<sequence length="339" mass="39290">MKKPIGVPKEARWNEEDEEWELGTRNRTGDEIGEWKWWDPDEGYLICHAFFSDDGKQLLSAKRFHPNGELASTIFFNKDRKELATYYTSTEDTYEHFPENPFKNVWKAERVVGVFPKEYNFYDKSGKLLSIEAGRSSELEKLKTAPENETAEQAITRLNKVIAIVKENEDIDEDFLEELADLHQPYQIESVSEEKLAAKEQELGIKFPPSYKEFVLKHGLIQFGKTNDFNRRLFLDYNRLSTELLYWGIDADDDFSKETKSKLDKIITFSFGDEGLQAQWFHCFDYNTLNPETGEVSIMVFDQDDSNTPLENSSDVICEASGFDAHMSAIVDQEIEFIV</sequence>
<dbReference type="SMART" id="SM00860">
    <property type="entry name" value="SMI1_KNR4"/>
    <property type="match status" value="1"/>
</dbReference>
<dbReference type="Proteomes" id="UP000719267">
    <property type="component" value="Unassembled WGS sequence"/>
</dbReference>
<protein>
    <submittedName>
        <fullName evidence="2">SMI1/KNR4 family protein</fullName>
    </submittedName>
</protein>
<proteinExistence type="predicted"/>
<dbReference type="EMBL" id="JAHWDF010000002">
    <property type="protein sequence ID" value="MBW2960569.1"/>
    <property type="molecule type" value="Genomic_DNA"/>
</dbReference>
<name>A0ABS6W0B6_9FLAO</name>
<comment type="caution">
    <text evidence="2">The sequence shown here is derived from an EMBL/GenBank/DDBJ whole genome shotgun (WGS) entry which is preliminary data.</text>
</comment>
<organism evidence="2 3">
    <name type="scientific">Mesonia aestuariivivens</name>
    <dbReference type="NCBI Taxonomy" id="2796128"/>
    <lineage>
        <taxon>Bacteria</taxon>
        <taxon>Pseudomonadati</taxon>
        <taxon>Bacteroidota</taxon>
        <taxon>Flavobacteriia</taxon>
        <taxon>Flavobacteriales</taxon>
        <taxon>Flavobacteriaceae</taxon>
        <taxon>Mesonia</taxon>
    </lineage>
</organism>
<reference evidence="2 3" key="1">
    <citation type="submission" date="2021-07" db="EMBL/GenBank/DDBJ databases">
        <title>Mesonia aestuariivivens sp. nov., isolated from a tidal flat.</title>
        <authorList>
            <person name="Kim Y.-O."/>
            <person name="Yoon J.-H."/>
        </authorList>
    </citation>
    <scope>NUCLEOTIDE SEQUENCE [LARGE SCALE GENOMIC DNA]</scope>
    <source>
        <strain evidence="2 3">JHPTF-M18</strain>
    </source>
</reference>
<feature type="domain" description="Knr4/Smi1-like" evidence="1">
    <location>
        <begin position="190"/>
        <end position="329"/>
    </location>
</feature>